<dbReference type="InterPro" id="IPR038390">
    <property type="entry name" value="Metal_Tscrpt_repr_sf"/>
</dbReference>
<reference evidence="2 3" key="1">
    <citation type="submission" date="2014-03" db="EMBL/GenBank/DDBJ databases">
        <title>Genome sequence of Sphingobium yanoikuyae B1.</title>
        <authorList>
            <person name="Gan H.M."/>
            <person name="Gan H.Y."/>
            <person name="Savka M.A."/>
        </authorList>
    </citation>
    <scope>NUCLEOTIDE SEQUENCE [LARGE SCALE GENOMIC DNA]</scope>
    <source>
        <strain evidence="2 3">B1</strain>
    </source>
</reference>
<gene>
    <name evidence="2" type="ORF">CP98_04894</name>
</gene>
<comment type="caution">
    <text evidence="2">The sequence shown here is derived from an EMBL/GenBank/DDBJ whole genome shotgun (WGS) entry which is preliminary data.</text>
</comment>
<protein>
    <submittedName>
        <fullName evidence="2">Transcriptional regulator</fullName>
    </submittedName>
</protein>
<organism evidence="2 3">
    <name type="scientific">Sphingobium yanoikuyae</name>
    <name type="common">Sphingomonas yanoikuyae</name>
    <dbReference type="NCBI Taxonomy" id="13690"/>
    <lineage>
        <taxon>Bacteria</taxon>
        <taxon>Pseudomonadati</taxon>
        <taxon>Pseudomonadota</taxon>
        <taxon>Alphaproteobacteria</taxon>
        <taxon>Sphingomonadales</taxon>
        <taxon>Sphingomonadaceae</taxon>
        <taxon>Sphingobium</taxon>
    </lineage>
</organism>
<dbReference type="GO" id="GO:0045892">
    <property type="term" value="P:negative regulation of DNA-templated transcription"/>
    <property type="evidence" value="ECO:0007669"/>
    <property type="project" value="UniProtKB-ARBA"/>
</dbReference>
<dbReference type="CDD" id="cd10153">
    <property type="entry name" value="RcnR-FrmR-like_DUF156"/>
    <property type="match status" value="1"/>
</dbReference>
<evidence type="ECO:0000313" key="3">
    <source>
        <dbReference type="Proteomes" id="UP000028534"/>
    </source>
</evidence>
<dbReference type="GO" id="GO:0003677">
    <property type="term" value="F:DNA binding"/>
    <property type="evidence" value="ECO:0007669"/>
    <property type="project" value="InterPro"/>
</dbReference>
<dbReference type="Pfam" id="PF02583">
    <property type="entry name" value="Trns_repr_metal"/>
    <property type="match status" value="1"/>
</dbReference>
<dbReference type="PATRIC" id="fig|13690.10.peg.5057"/>
<dbReference type="InterPro" id="IPR003735">
    <property type="entry name" value="Metal_Tscrpt_repr"/>
</dbReference>
<evidence type="ECO:0000256" key="1">
    <source>
        <dbReference type="ARBA" id="ARBA00005260"/>
    </source>
</evidence>
<dbReference type="Gene3D" id="1.20.58.1000">
    <property type="entry name" value="Metal-sensitive repressor, helix protomer"/>
    <property type="match status" value="1"/>
</dbReference>
<dbReference type="RefSeq" id="WP_017501079.1">
    <property type="nucleotide sequence ID" value="NZ_JGVR01000053.1"/>
</dbReference>
<dbReference type="Proteomes" id="UP000028534">
    <property type="component" value="Unassembled WGS sequence"/>
</dbReference>
<comment type="similarity">
    <text evidence="1">Belongs to the FrmR/RcnR family.</text>
</comment>
<sequence>MAHLLREKDALKMRVRRLIGQLQAIERGLDTGQDCSTTLHLAAAVRGAVTGLIDELIESHVKEHVSGPNLTQAQRDEGAEALVTAIRRYAK</sequence>
<dbReference type="EMBL" id="JGVR01000053">
    <property type="protein sequence ID" value="KEZ14283.1"/>
    <property type="molecule type" value="Genomic_DNA"/>
</dbReference>
<evidence type="ECO:0000313" key="2">
    <source>
        <dbReference type="EMBL" id="KEZ14283.1"/>
    </source>
</evidence>
<dbReference type="GO" id="GO:0046872">
    <property type="term" value="F:metal ion binding"/>
    <property type="evidence" value="ECO:0007669"/>
    <property type="project" value="InterPro"/>
</dbReference>
<proteinExistence type="inferred from homology"/>
<accession>A0A084E8J1</accession>
<dbReference type="eggNOG" id="COG1937">
    <property type="taxonomic scope" value="Bacteria"/>
</dbReference>
<name>A0A084E8J1_SPHYA</name>
<dbReference type="PANTHER" id="PTHR33677">
    <property type="entry name" value="TRANSCRIPTIONAL REPRESSOR FRMR-RELATED"/>
    <property type="match status" value="1"/>
</dbReference>
<dbReference type="PANTHER" id="PTHR33677:SF5">
    <property type="entry name" value="TRANSCRIPTIONAL REPRESSOR FRMR"/>
    <property type="match status" value="1"/>
</dbReference>
<dbReference type="AlphaFoldDB" id="A0A084E8J1"/>